<dbReference type="AlphaFoldDB" id="A0A0G4Q019"/>
<dbReference type="EMBL" id="CVRY01000001">
    <property type="protein sequence ID" value="CRL59267.1"/>
    <property type="molecule type" value="Genomic_DNA"/>
</dbReference>
<evidence type="ECO:0000313" key="3">
    <source>
        <dbReference type="Proteomes" id="UP000183920"/>
    </source>
</evidence>
<sequence length="109" mass="12398" precursor="true">MRKYLTVVCSLLVSSSISLAWASDPMQTTGQIYLRGAIVDPACEMNFTFDKAEYQCYKHNKVFTSTQSIVPASFEKSQQTIILPQDMGKAEIRWMDNTQKNGVIDVQYF</sequence>
<dbReference type="Proteomes" id="UP000183920">
    <property type="component" value="Unassembled WGS sequence"/>
</dbReference>
<gene>
    <name evidence="2" type="ORF">BN1804_00344</name>
</gene>
<dbReference type="RefSeq" id="WP_072062742.1">
    <property type="nucleotide sequence ID" value="NZ_CAXOLJ010000013.1"/>
</dbReference>
<evidence type="ECO:0008006" key="4">
    <source>
        <dbReference type="Google" id="ProtNLM"/>
    </source>
</evidence>
<protein>
    <recommendedName>
        <fullName evidence="4">Type 1 fimbrial protein</fullName>
    </recommendedName>
</protein>
<reference evidence="3" key="1">
    <citation type="submission" date="2015-06" db="EMBL/GenBank/DDBJ databases">
        <authorList>
            <person name="Urmite Genomes"/>
        </authorList>
    </citation>
    <scope>NUCLEOTIDE SEQUENCE [LARGE SCALE GENOMIC DNA]</scope>
    <source>
        <strain evidence="3">CSUR P1867</strain>
    </source>
</reference>
<evidence type="ECO:0000313" key="2">
    <source>
        <dbReference type="EMBL" id="CRL59267.1"/>
    </source>
</evidence>
<accession>A0A0G4Q019</accession>
<proteinExistence type="predicted"/>
<organism evidence="2 3">
    <name type="scientific">Proteus penneri</name>
    <dbReference type="NCBI Taxonomy" id="102862"/>
    <lineage>
        <taxon>Bacteria</taxon>
        <taxon>Pseudomonadati</taxon>
        <taxon>Pseudomonadota</taxon>
        <taxon>Gammaproteobacteria</taxon>
        <taxon>Enterobacterales</taxon>
        <taxon>Morganellaceae</taxon>
        <taxon>Proteus</taxon>
    </lineage>
</organism>
<feature type="chain" id="PRO_5005195973" description="Type 1 fimbrial protein" evidence="1">
    <location>
        <begin position="21"/>
        <end position="109"/>
    </location>
</feature>
<evidence type="ECO:0000256" key="1">
    <source>
        <dbReference type="SAM" id="SignalP"/>
    </source>
</evidence>
<feature type="signal peptide" evidence="1">
    <location>
        <begin position="1"/>
        <end position="20"/>
    </location>
</feature>
<keyword evidence="1" id="KW-0732">Signal</keyword>
<name>A0A0G4Q019_9GAMM</name>